<evidence type="ECO:0000313" key="5">
    <source>
        <dbReference type="EMBL" id="VUX19931.1"/>
    </source>
</evidence>
<dbReference type="InterPro" id="IPR050288">
    <property type="entry name" value="Cellulose_deg_GH3"/>
</dbReference>
<feature type="domain" description="Fibronectin type III-like" evidence="4">
    <location>
        <begin position="484"/>
        <end position="558"/>
    </location>
</feature>
<dbReference type="SUPFAM" id="SSF52279">
    <property type="entry name" value="Beta-D-glucan exohydrolase, C-terminal domain"/>
    <property type="match status" value="1"/>
</dbReference>
<evidence type="ECO:0000256" key="3">
    <source>
        <dbReference type="SAM" id="Phobius"/>
    </source>
</evidence>
<evidence type="ECO:0000313" key="6">
    <source>
        <dbReference type="Proteomes" id="UP000363661"/>
    </source>
</evidence>
<name>A0A564UKG7_9FIRM</name>
<dbReference type="GO" id="GO:0008422">
    <property type="term" value="F:beta-glucosidase activity"/>
    <property type="evidence" value="ECO:0007669"/>
    <property type="project" value="UniProtKB-EC"/>
</dbReference>
<evidence type="ECO:0000259" key="4">
    <source>
        <dbReference type="SMART" id="SM01217"/>
    </source>
</evidence>
<evidence type="ECO:0000256" key="1">
    <source>
        <dbReference type="ARBA" id="ARBA00005336"/>
    </source>
</evidence>
<dbReference type="PRINTS" id="PR00133">
    <property type="entry name" value="GLHYDRLASE3"/>
</dbReference>
<dbReference type="InterPro" id="IPR002772">
    <property type="entry name" value="Glyco_hydro_3_C"/>
</dbReference>
<feature type="transmembrane region" description="Helical" evidence="3">
    <location>
        <begin position="964"/>
        <end position="987"/>
    </location>
</feature>
<reference evidence="5 6" key="1">
    <citation type="submission" date="2019-07" db="EMBL/GenBank/DDBJ databases">
        <authorList>
            <person name="Hibberd C M."/>
            <person name="Gehrig L. J."/>
            <person name="Chang H.-W."/>
            <person name="Venkatesh S."/>
        </authorList>
    </citation>
    <scope>NUCLEOTIDE SEQUENCE [LARGE SCALE GENOMIC DNA]</scope>
    <source>
        <strain evidence="5">Ruminococcus_torques_SSTS_Bg7063</strain>
    </source>
</reference>
<dbReference type="EC" id="3.2.1.21" evidence="5"/>
<dbReference type="EMBL" id="CABHNA010000089">
    <property type="protein sequence ID" value="VUX19931.1"/>
    <property type="molecule type" value="Genomic_DNA"/>
</dbReference>
<dbReference type="SMART" id="SM01217">
    <property type="entry name" value="Fn3_like"/>
    <property type="match status" value="1"/>
</dbReference>
<dbReference type="PANTHER" id="PTHR42715:SF10">
    <property type="entry name" value="BETA-GLUCOSIDASE"/>
    <property type="match status" value="1"/>
</dbReference>
<dbReference type="InterPro" id="IPR036962">
    <property type="entry name" value="Glyco_hydro_3_N_sf"/>
</dbReference>
<accession>A0A564UKG7</accession>
<organism evidence="5 6">
    <name type="scientific">[Ruminococcus] torques</name>
    <dbReference type="NCBI Taxonomy" id="33039"/>
    <lineage>
        <taxon>Bacteria</taxon>
        <taxon>Bacillati</taxon>
        <taxon>Bacillota</taxon>
        <taxon>Clostridia</taxon>
        <taxon>Lachnospirales</taxon>
        <taxon>Lachnospiraceae</taxon>
        <taxon>Mediterraneibacter</taxon>
    </lineage>
</organism>
<dbReference type="Pfam" id="PF14310">
    <property type="entry name" value="Fn3-like"/>
    <property type="match status" value="1"/>
</dbReference>
<feature type="transmembrane region" description="Helical" evidence="3">
    <location>
        <begin position="49"/>
        <end position="74"/>
    </location>
</feature>
<feature type="transmembrane region" description="Helical" evidence="3">
    <location>
        <begin position="12"/>
        <end position="29"/>
    </location>
</feature>
<keyword evidence="6" id="KW-1185">Reference proteome</keyword>
<dbReference type="InterPro" id="IPR013783">
    <property type="entry name" value="Ig-like_fold"/>
</dbReference>
<dbReference type="InterPro" id="IPR026891">
    <property type="entry name" value="Fn3-like"/>
</dbReference>
<dbReference type="Gene3D" id="3.20.20.300">
    <property type="entry name" value="Glycoside hydrolase, family 3, N-terminal domain"/>
    <property type="match status" value="1"/>
</dbReference>
<comment type="similarity">
    <text evidence="1">Belongs to the glycosyl hydrolase 3 family.</text>
</comment>
<keyword evidence="3" id="KW-0472">Membrane</keyword>
<dbReference type="RefSeq" id="WP_186290869.1">
    <property type="nucleotide sequence ID" value="NZ_CABHNA010000089.1"/>
</dbReference>
<protein>
    <submittedName>
        <fullName evidence="5">Thermostable beta-glucosidase B</fullName>
        <ecNumber evidence="5">3.2.1.21</ecNumber>
    </submittedName>
</protein>
<proteinExistence type="inferred from homology"/>
<dbReference type="AlphaFoldDB" id="A0A564UKG7"/>
<dbReference type="GO" id="GO:0005975">
    <property type="term" value="P:carbohydrate metabolic process"/>
    <property type="evidence" value="ECO:0007669"/>
    <property type="project" value="InterPro"/>
</dbReference>
<dbReference type="Gene3D" id="3.40.50.1700">
    <property type="entry name" value="Glycoside hydrolase family 3 C-terminal domain"/>
    <property type="match status" value="1"/>
</dbReference>
<keyword evidence="2 5" id="KW-0378">Hydrolase</keyword>
<gene>
    <name evidence="5" type="primary">bglB_8</name>
    <name evidence="5" type="ORF">RTSSTS7063_02587</name>
</gene>
<evidence type="ECO:0000256" key="2">
    <source>
        <dbReference type="ARBA" id="ARBA00022801"/>
    </source>
</evidence>
<dbReference type="PANTHER" id="PTHR42715">
    <property type="entry name" value="BETA-GLUCOSIDASE"/>
    <property type="match status" value="1"/>
</dbReference>
<sequence>MEEKKNNGNKWFKPLLIVAIIAVIAFVIYKQVTNMLFGGAVAVSMEDVYSTIKACAPALIVAGVVIVAAIVVSVAVMKKATKTKKLIRWESVIAVILAVVVAANWICLDIQYSLLNKVLTGSKGLSEETRQASLDLGEEITGEGIVLLKNEGNALPLSTDTKLNVFGWGSTQPTYGGTGSGSVNEESAVSLLDGLKNAGFELNDELSKFYTDYRADRPVVGMGEVDWTVPQPTMAEYDEKNIFENAEEFSDTALVVLTRSGGEGMDLPDKYSTDCNYNKTQQGGDVIYSTNEDDIDTNKNYLELTNREQEMVDRVTSEFKNVYVVVNSANPMELGWLDDYENIKAAVWCGGAGETGFNALGKVLSGEINPSGRLVDTYVYDLSATPTSNNYGNFTYANSEEITGSEENVAKFVNYVEGIYVGYKFYETAAVEGLIDYDSTVQYPFGYGLSYTTFDESITDIEDDGTNITLEVTVTNTGDVAGKDVAEVYYTPPYYNGGIEKASRNLVEFAKTDILEQGESQTLEISFAYEDMASYDDQVNKSYVLEHGDYEITLNTDAHTVVDSKTVTVEKDIIYNDENDGKRSTDKVAATNQFDDARGEVTYLSRENGLANYEEATAAPGNVEMTEEEMQVYIAKNTFDAADYDDPDAEMPTTGADNGLTIQDMKGLDYDDEKWDKLLDQLTVDEMSTLVADGGFHMVGIDSVNSPETTDCDGPAAISSNFNSSIKGSAFPSAVVIASTWNKELAKERGTQMGKECNELGVTGWYGPAMNIHRSAFSGRNFEYYSEDGTLSGFMGGNEVAGATEQGIMTYVKHFAMNDQETNRTNGLCTWATEQSIREIYLKGFERAFKDGKSLAVMSSFNSIGARWAGSNSSLLQSVLREEWGFHGAVDTDAMDPLADFYMDLNSGIRTGLTHGLSMTGGDGLIENTDQAGTVIALREAAHENLYAVANSNAMDKETGTPDWVKIFIGADVAVLLLLAIGEYLVIRNYRKEN</sequence>
<dbReference type="InterPro" id="IPR036881">
    <property type="entry name" value="Glyco_hydro_3_C_sf"/>
</dbReference>
<dbReference type="Pfam" id="PF01915">
    <property type="entry name" value="Glyco_hydro_3_C"/>
    <property type="match status" value="1"/>
</dbReference>
<dbReference type="InterPro" id="IPR001764">
    <property type="entry name" value="Glyco_hydro_3_N"/>
</dbReference>
<keyword evidence="5" id="KW-0326">Glycosidase</keyword>
<dbReference type="Proteomes" id="UP000363661">
    <property type="component" value="Unassembled WGS sequence"/>
</dbReference>
<dbReference type="Pfam" id="PF00933">
    <property type="entry name" value="Glyco_hydro_3"/>
    <property type="match status" value="1"/>
</dbReference>
<dbReference type="Gene3D" id="2.60.40.10">
    <property type="entry name" value="Immunoglobulins"/>
    <property type="match status" value="1"/>
</dbReference>
<dbReference type="SUPFAM" id="SSF51445">
    <property type="entry name" value="(Trans)glycosidases"/>
    <property type="match status" value="1"/>
</dbReference>
<feature type="transmembrane region" description="Helical" evidence="3">
    <location>
        <begin position="86"/>
        <end position="106"/>
    </location>
</feature>
<dbReference type="InterPro" id="IPR017853">
    <property type="entry name" value="GH"/>
</dbReference>
<keyword evidence="3" id="KW-0812">Transmembrane</keyword>
<keyword evidence="3" id="KW-1133">Transmembrane helix</keyword>